<keyword evidence="1" id="KW-0812">Transmembrane</keyword>
<reference evidence="3" key="1">
    <citation type="journal article" date="2016" name="Front. Microbiol.">
        <title>Complete Genome Sequence of Clostridium estertheticum DSM 8809, a Microbe Identified in Spoiled Vacuum Packed Beef.</title>
        <authorList>
            <person name="Yu Z."/>
            <person name="Gunn L."/>
            <person name="Brennan E."/>
            <person name="Reid R."/>
            <person name="Wall P.G."/>
            <person name="Gaora O.P."/>
            <person name="Hurley D."/>
            <person name="Bolton D."/>
            <person name="Fanning S."/>
        </authorList>
    </citation>
    <scope>NUCLEOTIDE SEQUENCE [LARGE SCALE GENOMIC DNA]</scope>
    <source>
        <strain evidence="3">DSM 8809</strain>
    </source>
</reference>
<keyword evidence="3" id="KW-1185">Reference proteome</keyword>
<feature type="transmembrane region" description="Helical" evidence="1">
    <location>
        <begin position="9"/>
        <end position="27"/>
    </location>
</feature>
<sequence>MYKNRQSEWMLVILMMIMAILSFEFIISKNKFITYNDNKVISSITAKNMRSAEKFGYSDILECLSKNKDFMVESINMSDNEKCNVEVKYKGDLNLLYSSLVKLTESKNLLNVNKIIIHKDTEVTNIEIDFKKNK</sequence>
<protein>
    <submittedName>
        <fullName evidence="2">Uncharacterized protein</fullName>
    </submittedName>
</protein>
<keyword evidence="1" id="KW-0472">Membrane</keyword>
<name>A0A1J0GJB1_9CLOT</name>
<dbReference type="EMBL" id="CP015756">
    <property type="protein sequence ID" value="APC41024.1"/>
    <property type="molecule type" value="Genomic_DNA"/>
</dbReference>
<organism evidence="2 3">
    <name type="scientific">Clostridium estertheticum subsp. estertheticum</name>
    <dbReference type="NCBI Taxonomy" id="1552"/>
    <lineage>
        <taxon>Bacteria</taxon>
        <taxon>Bacillati</taxon>
        <taxon>Bacillota</taxon>
        <taxon>Clostridia</taxon>
        <taxon>Eubacteriales</taxon>
        <taxon>Clostridiaceae</taxon>
        <taxon>Clostridium</taxon>
    </lineage>
</organism>
<dbReference type="KEGG" id="ceu:A7L45_13540"/>
<dbReference type="RefSeq" id="WP_071613317.1">
    <property type="nucleotide sequence ID" value="NZ_CP015756.1"/>
</dbReference>
<keyword evidence="1" id="KW-1133">Transmembrane helix</keyword>
<dbReference type="Proteomes" id="UP000182569">
    <property type="component" value="Chromosome"/>
</dbReference>
<accession>A0A1J0GJB1</accession>
<proteinExistence type="predicted"/>
<dbReference type="AlphaFoldDB" id="A0A1J0GJB1"/>
<evidence type="ECO:0000313" key="2">
    <source>
        <dbReference type="EMBL" id="APC41024.1"/>
    </source>
</evidence>
<dbReference type="OrthoDB" id="9988030at2"/>
<evidence type="ECO:0000313" key="3">
    <source>
        <dbReference type="Proteomes" id="UP000182569"/>
    </source>
</evidence>
<dbReference type="STRING" id="1552.A7L45_13540"/>
<gene>
    <name evidence="2" type="ORF">A7L45_13540</name>
</gene>
<evidence type="ECO:0000256" key="1">
    <source>
        <dbReference type="SAM" id="Phobius"/>
    </source>
</evidence>